<dbReference type="InterPro" id="IPR018247">
    <property type="entry name" value="EF_Hand_1_Ca_BS"/>
</dbReference>
<protein>
    <recommendedName>
        <fullName evidence="3">CNH domain-containing protein</fullName>
    </recommendedName>
</protein>
<sequence>MQAFWTRDGIEVSAWDIERQARALAARHPLLRHDLDHLRNDVQQFLRVAGMFSSEKSIYLRRVLSGELLEDCYAFMWEHQECFVLIEDYIKTLRNEFSKEEECGYDEIAGIRLQRRKLEDATDVLSLFLLLVTIIKDQAEKAPIMAQVYALRTRLRGRGRKDLEPLLGKFISRANVQCDLIRQDLALWLPDSMANSVTFSKNFSLADTTTTIPFHLVRKFALDVLDIVYEKKNDMIVVPQKLRSPQIFMLIDKALVVDMPPISIREPFYTNLLFPEVPLPSQLANDPSRVLTATLKHQISFDDNNSGHIQSLDVADGLVIMANIHNRTLNSYNMKTEKQQEYKVGSPFAKFTPWRVELCPWNPSYVFITGWWKGKPNEMVTYNLENNRRLSVRRAISTACVKTSEGGVAVMYQLVSGKGGIEEQSNMIREPHKGQPEMAELSANILSENESQMLKPRQGTWYAKLATNGQDIAVVEEHNGFFHLIILDSSALLANKDSEDPPPEKKRVIIGSELLRDPSYKYSKLYAASDYEGYTLASMALSLDSNYAVLVWSVPKADLRYHHATVQIWVVDVESGRADHIAVPGLTDPANVFISRDCRYAVIRNIIPSLVNKENEKLVHILDLETRTLAAVVGDKDEPVVACGFGPGGREGTYALALAFQTRVDIYELSSSLLG</sequence>
<keyword evidence="2" id="KW-1185">Reference proteome</keyword>
<comment type="caution">
    <text evidence="1">The sequence shown here is derived from an EMBL/GenBank/DDBJ whole genome shotgun (WGS) entry which is preliminary data.</text>
</comment>
<evidence type="ECO:0000313" key="2">
    <source>
        <dbReference type="Proteomes" id="UP000766486"/>
    </source>
</evidence>
<reference evidence="1 2" key="1">
    <citation type="submission" date="2019-06" db="EMBL/GenBank/DDBJ databases">
        <authorList>
            <person name="Broberg M."/>
        </authorList>
    </citation>
    <scope>NUCLEOTIDE SEQUENCE [LARGE SCALE GENOMIC DNA]</scope>
</reference>
<gene>
    <name evidence="1" type="ORF">CLO192961_LOCUS218280</name>
</gene>
<name>A0ABY6UBY2_BIOOC</name>
<evidence type="ECO:0008006" key="3">
    <source>
        <dbReference type="Google" id="ProtNLM"/>
    </source>
</evidence>
<dbReference type="PROSITE" id="PS00018">
    <property type="entry name" value="EF_HAND_1"/>
    <property type="match status" value="1"/>
</dbReference>
<dbReference type="Proteomes" id="UP000766486">
    <property type="component" value="Unassembled WGS sequence"/>
</dbReference>
<evidence type="ECO:0000313" key="1">
    <source>
        <dbReference type="EMBL" id="VUC27790.1"/>
    </source>
</evidence>
<proteinExistence type="predicted"/>
<accession>A0ABY6UBY2</accession>
<dbReference type="SUPFAM" id="SSF82171">
    <property type="entry name" value="DPP6 N-terminal domain-like"/>
    <property type="match status" value="1"/>
</dbReference>
<dbReference type="EMBL" id="CABFNS010000774">
    <property type="protein sequence ID" value="VUC27790.1"/>
    <property type="molecule type" value="Genomic_DNA"/>
</dbReference>
<organism evidence="1 2">
    <name type="scientific">Bionectria ochroleuca</name>
    <name type="common">Gliocladium roseum</name>
    <dbReference type="NCBI Taxonomy" id="29856"/>
    <lineage>
        <taxon>Eukaryota</taxon>
        <taxon>Fungi</taxon>
        <taxon>Dikarya</taxon>
        <taxon>Ascomycota</taxon>
        <taxon>Pezizomycotina</taxon>
        <taxon>Sordariomycetes</taxon>
        <taxon>Hypocreomycetidae</taxon>
        <taxon>Hypocreales</taxon>
        <taxon>Bionectriaceae</taxon>
        <taxon>Clonostachys</taxon>
    </lineage>
</organism>